<evidence type="ECO:0000259" key="1">
    <source>
        <dbReference type="Pfam" id="PF01973"/>
    </source>
</evidence>
<reference evidence="2 3" key="1">
    <citation type="submission" date="2020-08" db="EMBL/GenBank/DDBJ databases">
        <title>Genome sequencing of Purple Non-Sulfur Bacteria from various extreme environments.</title>
        <authorList>
            <person name="Mayer M."/>
        </authorList>
    </citation>
    <scope>NUCLEOTIDE SEQUENCE [LARGE SCALE GENOMIC DNA]</scope>
    <source>
        <strain evidence="2 3">JA135</strain>
    </source>
</reference>
<evidence type="ECO:0000313" key="2">
    <source>
        <dbReference type="EMBL" id="MBB4285383.1"/>
    </source>
</evidence>
<comment type="caution">
    <text evidence="2">The sequence shown here is derived from an EMBL/GenBank/DDBJ whole genome shotgun (WGS) entry which is preliminary data.</text>
</comment>
<gene>
    <name evidence="2" type="ORF">GGD88_001100</name>
</gene>
<accession>A0A7W6RY63</accession>
<dbReference type="RefSeq" id="WP_184432507.1">
    <property type="nucleotide sequence ID" value="NZ_JACIGI010000006.1"/>
</dbReference>
<keyword evidence="3" id="KW-1185">Reference proteome</keyword>
<feature type="domain" description="6-hydroxymethylpterin diphosphokinase MptE-like" evidence="1">
    <location>
        <begin position="188"/>
        <end position="349"/>
    </location>
</feature>
<sequence>MSARARIGVGLRVPVRDGQTAAALRTLACLLDAAPLGGPAVTVHRIGGPDRRLRDALAPWAARVRLTTTVTDDRPPMTDPTFVVWPGVVPPDDLMARLAAVDPWPTAPVAVSCGAPLVETMGRPGLFGATLPWCPSSLPAIDGPTADVGGVMVPAGTAVPVTGAALPRHPGVVLGGAPDPGSGAWGPDLDDLVGLHPGRPALVVGNGPSLAYTDLARADLAPWEAAVTFAFNGAWRLARRGRLRVDWHVVEDRLVATEEAAALAALDPGTTLVLPRDHADLIPPAPGRLHVPVDWSYYDPDRPPPRPGFATAADGPLCAGQTVAYLALQLAFLMGCDPVVMVGMDLDYRLPPSAHVAGRVIASRAADPNHFDPAYFGPGRRWHLPKTDRMLVALRHAAGVYAAHGRRLVNATPGGRLSGVARGPYPGVVLAAPAWTDRQRQPTTAQATSA</sequence>
<dbReference type="AlphaFoldDB" id="A0A7W6RY63"/>
<dbReference type="Proteomes" id="UP000555728">
    <property type="component" value="Unassembled WGS sequence"/>
</dbReference>
<protein>
    <recommendedName>
        <fullName evidence="1">6-hydroxymethylpterin diphosphokinase MptE-like domain-containing protein</fullName>
    </recommendedName>
</protein>
<dbReference type="Pfam" id="PF01973">
    <property type="entry name" value="MptE-like"/>
    <property type="match status" value="1"/>
</dbReference>
<dbReference type="InterPro" id="IPR002826">
    <property type="entry name" value="MptE-like"/>
</dbReference>
<name>A0A7W6RY63_9PROT</name>
<organism evidence="2 3">
    <name type="scientific">Roseospira goensis</name>
    <dbReference type="NCBI Taxonomy" id="391922"/>
    <lineage>
        <taxon>Bacteria</taxon>
        <taxon>Pseudomonadati</taxon>
        <taxon>Pseudomonadota</taxon>
        <taxon>Alphaproteobacteria</taxon>
        <taxon>Rhodospirillales</taxon>
        <taxon>Rhodospirillaceae</taxon>
        <taxon>Roseospira</taxon>
    </lineage>
</organism>
<proteinExistence type="predicted"/>
<dbReference type="EMBL" id="JACIGI010000006">
    <property type="protein sequence ID" value="MBB4285383.1"/>
    <property type="molecule type" value="Genomic_DNA"/>
</dbReference>
<evidence type="ECO:0000313" key="3">
    <source>
        <dbReference type="Proteomes" id="UP000555728"/>
    </source>
</evidence>